<dbReference type="InterPro" id="IPR003362">
    <property type="entry name" value="Bact_transf"/>
</dbReference>
<reference evidence="3 4" key="1">
    <citation type="journal article" date="2025" name="Int. J. Syst. Evol. Microbiol.">
        <title>Desulfovibrio falkowii sp. nov., Porphyromonas miyakawae sp. nov., Mediterraneibacter flintii sp. nov. and Owariibacterium komagatae gen. nov., sp. nov., isolated from human faeces.</title>
        <authorList>
            <person name="Hamaguchi T."/>
            <person name="Ohara M."/>
            <person name="Hisatomi A."/>
            <person name="Sekiguchi K."/>
            <person name="Takeda J.I."/>
            <person name="Ueyama J."/>
            <person name="Ito M."/>
            <person name="Nishiwaki H."/>
            <person name="Ogi T."/>
            <person name="Hirayama M."/>
            <person name="Ohkuma M."/>
            <person name="Sakamoto M."/>
            <person name="Ohno K."/>
        </authorList>
    </citation>
    <scope>NUCLEOTIDE SEQUENCE [LARGE SCALE GENOMIC DNA]</scope>
    <source>
        <strain evidence="3 4">13CB8C</strain>
    </source>
</reference>
<dbReference type="Pfam" id="PF02397">
    <property type="entry name" value="Bac_transf"/>
    <property type="match status" value="1"/>
</dbReference>
<keyword evidence="4" id="KW-1185">Reference proteome</keyword>
<dbReference type="PANTHER" id="PTHR30576">
    <property type="entry name" value="COLANIC BIOSYNTHESIS UDP-GLUCOSE LIPID CARRIER TRANSFERASE"/>
    <property type="match status" value="1"/>
</dbReference>
<gene>
    <name evidence="3" type="ORF">Defa_11050</name>
</gene>
<name>A0ABQ0E7H0_9BACT</name>
<dbReference type="PANTHER" id="PTHR30576:SF10">
    <property type="entry name" value="SLL5057 PROTEIN"/>
    <property type="match status" value="1"/>
</dbReference>
<evidence type="ECO:0000256" key="1">
    <source>
        <dbReference type="ARBA" id="ARBA00006464"/>
    </source>
</evidence>
<feature type="domain" description="Bacterial sugar transferase" evidence="2">
    <location>
        <begin position="30"/>
        <end position="137"/>
    </location>
</feature>
<accession>A0ABQ0E7H0</accession>
<comment type="similarity">
    <text evidence="1">Belongs to the bacterial sugar transferase family.</text>
</comment>
<evidence type="ECO:0000313" key="3">
    <source>
        <dbReference type="EMBL" id="GAB1253618.1"/>
    </source>
</evidence>
<evidence type="ECO:0000259" key="2">
    <source>
        <dbReference type="Pfam" id="PF02397"/>
    </source>
</evidence>
<comment type="caution">
    <text evidence="3">The sequence shown here is derived from an EMBL/GenBank/DDBJ whole genome shotgun (WGS) entry which is preliminary data.</text>
</comment>
<proteinExistence type="inferred from homology"/>
<protein>
    <recommendedName>
        <fullName evidence="2">Bacterial sugar transferase domain-containing protein</fullName>
    </recommendedName>
</protein>
<organism evidence="3 4">
    <name type="scientific">Desulfovibrio falkowii</name>
    <dbReference type="NCBI Taxonomy" id="3136602"/>
    <lineage>
        <taxon>Bacteria</taxon>
        <taxon>Pseudomonadati</taxon>
        <taxon>Thermodesulfobacteriota</taxon>
        <taxon>Desulfovibrionia</taxon>
        <taxon>Desulfovibrionales</taxon>
        <taxon>Desulfovibrionaceae</taxon>
        <taxon>Desulfovibrio</taxon>
    </lineage>
</organism>
<evidence type="ECO:0000313" key="4">
    <source>
        <dbReference type="Proteomes" id="UP001628192"/>
    </source>
</evidence>
<dbReference type="Proteomes" id="UP001628192">
    <property type="component" value="Unassembled WGS sequence"/>
</dbReference>
<dbReference type="EMBL" id="BAAFSG010000001">
    <property type="protein sequence ID" value="GAB1253618.1"/>
    <property type="molecule type" value="Genomic_DNA"/>
</dbReference>
<sequence length="138" mass="16204">MVQNGDALLPDWFEKHPEDLVIWQVYKKIRGNDPRVTRAGKFLRQYSLDELPQFFNVLKGDMAVVGPRPYLPRELPEMGRKAEKIFSVRPGITGYWQVFGHNDTSFNRRLAMDLWYIKNKSFCLDARILLKTPFQMLA</sequence>